<evidence type="ECO:0000313" key="1">
    <source>
        <dbReference type="EMBL" id="GLK99821.1"/>
    </source>
</evidence>
<dbReference type="InterPro" id="IPR019933">
    <property type="entry name" value="DivIVA_domain"/>
</dbReference>
<organism evidence="1 2">
    <name type="scientific">Dactylosporangium matsuzakiense</name>
    <dbReference type="NCBI Taxonomy" id="53360"/>
    <lineage>
        <taxon>Bacteria</taxon>
        <taxon>Bacillati</taxon>
        <taxon>Actinomycetota</taxon>
        <taxon>Actinomycetes</taxon>
        <taxon>Micromonosporales</taxon>
        <taxon>Micromonosporaceae</taxon>
        <taxon>Dactylosporangium</taxon>
    </lineage>
</organism>
<reference evidence="1" key="1">
    <citation type="journal article" date="2014" name="Int. J. Syst. Evol. Microbiol.">
        <title>Complete genome sequence of Corynebacterium casei LMG S-19264T (=DSM 44701T), isolated from a smear-ripened cheese.</title>
        <authorList>
            <consortium name="US DOE Joint Genome Institute (JGI-PGF)"/>
            <person name="Walter F."/>
            <person name="Albersmeier A."/>
            <person name="Kalinowski J."/>
            <person name="Ruckert C."/>
        </authorList>
    </citation>
    <scope>NUCLEOTIDE SEQUENCE</scope>
    <source>
        <strain evidence="1">VKM Ac-1321</strain>
    </source>
</reference>
<reference evidence="1" key="2">
    <citation type="submission" date="2023-01" db="EMBL/GenBank/DDBJ databases">
        <authorList>
            <person name="Sun Q."/>
            <person name="Evtushenko L."/>
        </authorList>
    </citation>
    <scope>NUCLEOTIDE SEQUENCE</scope>
    <source>
        <strain evidence="1">VKM Ac-1321</strain>
    </source>
</reference>
<dbReference type="NCBIfam" id="TIGR03544">
    <property type="entry name" value="DivI1A_domain"/>
    <property type="match status" value="2"/>
</dbReference>
<accession>A0A9W6KCZ3</accession>
<evidence type="ECO:0000313" key="2">
    <source>
        <dbReference type="Proteomes" id="UP001143480"/>
    </source>
</evidence>
<sequence length="72" mass="8093">MTQFAVVFRGYDRAQVDEFAARADDDLASAEPTRVARARADAQAVSFRVVLRGYNQQQVDHYLRRVAKGHPG</sequence>
<keyword evidence="2" id="KW-1185">Reference proteome</keyword>
<dbReference type="Proteomes" id="UP001143480">
    <property type="component" value="Unassembled WGS sequence"/>
</dbReference>
<comment type="caution">
    <text evidence="1">The sequence shown here is derived from an EMBL/GenBank/DDBJ whole genome shotgun (WGS) entry which is preliminary data.</text>
</comment>
<evidence type="ECO:0008006" key="3">
    <source>
        <dbReference type="Google" id="ProtNLM"/>
    </source>
</evidence>
<protein>
    <recommendedName>
        <fullName evidence="3">DivIVA domain-containing protein</fullName>
    </recommendedName>
</protein>
<proteinExistence type="predicted"/>
<dbReference type="AlphaFoldDB" id="A0A9W6KCZ3"/>
<name>A0A9W6KCZ3_9ACTN</name>
<dbReference type="Gene3D" id="6.10.250.660">
    <property type="match status" value="1"/>
</dbReference>
<dbReference type="RefSeq" id="WP_223105929.1">
    <property type="nucleotide sequence ID" value="NZ_BAAAXA010000001.1"/>
</dbReference>
<dbReference type="EMBL" id="BSFP01000005">
    <property type="protein sequence ID" value="GLK99821.1"/>
    <property type="molecule type" value="Genomic_DNA"/>
</dbReference>
<gene>
    <name evidence="1" type="ORF">GCM10017581_015620</name>
</gene>